<dbReference type="InterPro" id="IPR052040">
    <property type="entry name" value="GTPase/Isobutyryl-CoA_mutase"/>
</dbReference>
<feature type="domain" description="AAA+ ATPase" evidence="6">
    <location>
        <begin position="46"/>
        <end position="196"/>
    </location>
</feature>
<name>A0A6N6MST1_9HYPH</name>
<sequence>MTPSLDLVPRIVAGAVPAIGRLISRAEAGSAEARPALAEIYGRAGRAHIVGLTGVPGSGKSTLVATLTAHLRRGGQKVGVVAIDPSSPYSGGAILGDRIRMAEHVTDAGVYIRSMATRGTMGGMARAALDAVDILDVAGFDTVIIETVGVGQDEVEIARASHTTVVVSAPGLGDEIQAIKAGILEIADIHVVSKCDRSDANRTLTDLKQMLTLGALTTGRSEWRIPVIGLSAYKGEGFEALIGAIGDHRRVAFETEAGAQRRRAIARFRLEKTAENLLMERFLRKSGALSGPLAERLSARDGDPYSLANTLLEDALGPEAGGAGARS</sequence>
<keyword evidence="3" id="KW-0378">Hydrolase</keyword>
<proteinExistence type="inferred from homology"/>
<evidence type="ECO:0000256" key="5">
    <source>
        <dbReference type="ARBA" id="ARBA00023186"/>
    </source>
</evidence>
<dbReference type="PANTHER" id="PTHR43087">
    <property type="entry name" value="LYSINE/ARGININE/ORNITHINE TRANSPORT SYSTEM KINASE"/>
    <property type="match status" value="1"/>
</dbReference>
<dbReference type="Gene3D" id="3.40.50.300">
    <property type="entry name" value="P-loop containing nucleotide triphosphate hydrolases"/>
    <property type="match status" value="1"/>
</dbReference>
<dbReference type="SMART" id="SM00382">
    <property type="entry name" value="AAA"/>
    <property type="match status" value="1"/>
</dbReference>
<dbReference type="NCBIfam" id="TIGR00750">
    <property type="entry name" value="lao"/>
    <property type="match status" value="1"/>
</dbReference>
<dbReference type="PANTHER" id="PTHR43087:SF1">
    <property type="entry name" value="LAO_AO TRANSPORT SYSTEM ATPASE"/>
    <property type="match status" value="1"/>
</dbReference>
<evidence type="ECO:0000313" key="8">
    <source>
        <dbReference type="Proteomes" id="UP000441523"/>
    </source>
</evidence>
<protein>
    <submittedName>
        <fullName evidence="7">Methylmalonyl Co-A mutase-associated GTPase MeaB</fullName>
    </submittedName>
</protein>
<comment type="caution">
    <text evidence="7">The sequence shown here is derived from an EMBL/GenBank/DDBJ whole genome shotgun (WGS) entry which is preliminary data.</text>
</comment>
<reference evidence="7 8" key="1">
    <citation type="submission" date="2019-09" db="EMBL/GenBank/DDBJ databases">
        <title>YIM 132548 draft genome.</title>
        <authorList>
            <person name="Jiang L."/>
        </authorList>
    </citation>
    <scope>NUCLEOTIDE SEQUENCE [LARGE SCALE GENOMIC DNA]</scope>
    <source>
        <strain evidence="7 8">YIM 132548</strain>
    </source>
</reference>
<organism evidence="7 8">
    <name type="scientific">Methylobacterium planeticum</name>
    <dbReference type="NCBI Taxonomy" id="2615211"/>
    <lineage>
        <taxon>Bacteria</taxon>
        <taxon>Pseudomonadati</taxon>
        <taxon>Pseudomonadota</taxon>
        <taxon>Alphaproteobacteria</taxon>
        <taxon>Hyphomicrobiales</taxon>
        <taxon>Methylobacteriaceae</taxon>
        <taxon>Methylobacterium</taxon>
    </lineage>
</organism>
<keyword evidence="2" id="KW-0547">Nucleotide-binding</keyword>
<dbReference type="RefSeq" id="WP_150964539.1">
    <property type="nucleotide sequence ID" value="NZ_VZZJ01000012.1"/>
</dbReference>
<dbReference type="InterPro" id="IPR005129">
    <property type="entry name" value="GTPase_ArgK"/>
</dbReference>
<dbReference type="AlphaFoldDB" id="A0A6N6MST1"/>
<dbReference type="Pfam" id="PF03308">
    <property type="entry name" value="MeaB"/>
    <property type="match status" value="1"/>
</dbReference>
<keyword evidence="4" id="KW-0342">GTP-binding</keyword>
<evidence type="ECO:0000256" key="2">
    <source>
        <dbReference type="ARBA" id="ARBA00022741"/>
    </source>
</evidence>
<accession>A0A6N6MST1</accession>
<dbReference type="GO" id="GO:0003924">
    <property type="term" value="F:GTPase activity"/>
    <property type="evidence" value="ECO:0007669"/>
    <property type="project" value="InterPro"/>
</dbReference>
<dbReference type="InterPro" id="IPR027417">
    <property type="entry name" value="P-loop_NTPase"/>
</dbReference>
<keyword evidence="5" id="KW-0143">Chaperone</keyword>
<dbReference type="Proteomes" id="UP000441523">
    <property type="component" value="Unassembled WGS sequence"/>
</dbReference>
<evidence type="ECO:0000313" key="7">
    <source>
        <dbReference type="EMBL" id="KAB1072649.1"/>
    </source>
</evidence>
<dbReference type="SUPFAM" id="SSF52540">
    <property type="entry name" value="P-loop containing nucleoside triphosphate hydrolases"/>
    <property type="match status" value="1"/>
</dbReference>
<evidence type="ECO:0000256" key="4">
    <source>
        <dbReference type="ARBA" id="ARBA00023134"/>
    </source>
</evidence>
<dbReference type="EMBL" id="VZZJ01000012">
    <property type="protein sequence ID" value="KAB1072649.1"/>
    <property type="molecule type" value="Genomic_DNA"/>
</dbReference>
<dbReference type="GO" id="GO:0005525">
    <property type="term" value="F:GTP binding"/>
    <property type="evidence" value="ECO:0007669"/>
    <property type="project" value="UniProtKB-KW"/>
</dbReference>
<evidence type="ECO:0000256" key="1">
    <source>
        <dbReference type="ARBA" id="ARBA00009625"/>
    </source>
</evidence>
<evidence type="ECO:0000259" key="6">
    <source>
        <dbReference type="SMART" id="SM00382"/>
    </source>
</evidence>
<gene>
    <name evidence="7" type="primary">meaB</name>
    <name evidence="7" type="ORF">F6X51_15300</name>
</gene>
<dbReference type="InterPro" id="IPR003593">
    <property type="entry name" value="AAA+_ATPase"/>
</dbReference>
<keyword evidence="8" id="KW-1185">Reference proteome</keyword>
<comment type="similarity">
    <text evidence="1">Belongs to the SIMIBI class G3E GTPase family. ArgK/MeaB subfamily.</text>
</comment>
<dbReference type="CDD" id="cd03114">
    <property type="entry name" value="MMAA-like"/>
    <property type="match status" value="1"/>
</dbReference>
<evidence type="ECO:0000256" key="3">
    <source>
        <dbReference type="ARBA" id="ARBA00022801"/>
    </source>
</evidence>